<dbReference type="Proteomes" id="UP000568109">
    <property type="component" value="Unassembled WGS sequence"/>
</dbReference>
<name>A0A851HI22_9MOLU</name>
<accession>A0A851HI22</accession>
<evidence type="ECO:0000313" key="1">
    <source>
        <dbReference type="EMBL" id="NWN45954.1"/>
    </source>
</evidence>
<dbReference type="AlphaFoldDB" id="A0A851HI22"/>
<dbReference type="RefSeq" id="WP_178734339.1">
    <property type="nucleotide sequence ID" value="NZ_JABUOH010000053.1"/>
</dbReference>
<dbReference type="EMBL" id="JABUOH010000053">
    <property type="protein sequence ID" value="NWN45954.1"/>
    <property type="molecule type" value="Genomic_DNA"/>
</dbReference>
<keyword evidence="2" id="KW-1185">Reference proteome</keyword>
<gene>
    <name evidence="1" type="ORF">HR065_02570</name>
</gene>
<proteinExistence type="predicted"/>
<sequence length="57" mass="6492">MKKNNKKNSAKTKKNNKTPMVVKKTKLFTVTNLVILLAILVFSLVPILAIYEFVTKK</sequence>
<evidence type="ECO:0000313" key="2">
    <source>
        <dbReference type="Proteomes" id="UP000568109"/>
    </source>
</evidence>
<comment type="caution">
    <text evidence="1">The sequence shown here is derived from an EMBL/GenBank/DDBJ whole genome shotgun (WGS) entry which is preliminary data.</text>
</comment>
<organism evidence="1 2">
    <name type="scientific">Candidatus Phytoplasma pruni</name>
    <dbReference type="NCBI Taxonomy" id="479893"/>
    <lineage>
        <taxon>Bacteria</taxon>
        <taxon>Bacillati</taxon>
        <taxon>Mycoplasmatota</taxon>
        <taxon>Mollicutes</taxon>
        <taxon>Acholeplasmatales</taxon>
        <taxon>Acholeplasmataceae</taxon>
        <taxon>Candidatus Phytoplasma</taxon>
        <taxon>16SrIII (X-disease group)</taxon>
    </lineage>
</organism>
<reference evidence="1 2" key="1">
    <citation type="submission" date="2020-06" db="EMBL/GenBank/DDBJ databases">
        <title>Draft genome sequence of Candidatus Phytoplasma pruni (X-disease group, subgroup 16SrIII-B) strain ChTDIII from Argentina.</title>
        <authorList>
            <person name="Fernandez F.D."/>
            <person name="Zuebert C."/>
            <person name="Huettel B."/>
            <person name="Kube M."/>
            <person name="Conci L.R."/>
        </authorList>
    </citation>
    <scope>NUCLEOTIDE SEQUENCE [LARGE SCALE GENOMIC DNA]</scope>
    <source>
        <strain evidence="1 2">ChTDIII</strain>
    </source>
</reference>
<protein>
    <submittedName>
        <fullName evidence="1">Uncharacterized protein</fullName>
    </submittedName>
</protein>